<dbReference type="AlphaFoldDB" id="A0AB34GDY1"/>
<dbReference type="GO" id="GO:1902570">
    <property type="term" value="P:protein localization to nucleolus"/>
    <property type="evidence" value="ECO:0007669"/>
    <property type="project" value="TreeGrafter"/>
</dbReference>
<evidence type="ECO:0000259" key="9">
    <source>
        <dbReference type="PROSITE" id="PS50102"/>
    </source>
</evidence>
<dbReference type="GO" id="GO:0003723">
    <property type="term" value="F:RNA binding"/>
    <property type="evidence" value="ECO:0007669"/>
    <property type="project" value="UniProtKB-UniRule"/>
</dbReference>
<dbReference type="InterPro" id="IPR034138">
    <property type="entry name" value="NOP8_RRM"/>
</dbReference>
<dbReference type="SMART" id="SM00360">
    <property type="entry name" value="RRM"/>
    <property type="match status" value="1"/>
</dbReference>
<sequence length="230" mass="26067">MGCAEANWPTFSLLVFESSQRKKARKYLSVCPALMKANRETKRLFVGGLGQNISEADLQNQFSRFGEVSDVEIITRKDDQGNPQKVFAYVNIRVAEADLKKCMSVLNKTKWKGGTLQIQLAKESFLHRLAQERKEAKAKKGKSTTSNTNLLEKMGVVDFHVKAVPGTEVPGHKNWVVSKFGRVLPVLHLKNQHKRKISLAIGLSEKLLFTTMWIFAKVYFIPLEFHCLCQ</sequence>
<keyword evidence="4" id="KW-0539">Nucleus</keyword>
<evidence type="ECO:0000313" key="11">
    <source>
        <dbReference type="Proteomes" id="UP001159641"/>
    </source>
</evidence>
<evidence type="ECO:0000256" key="3">
    <source>
        <dbReference type="ARBA" id="ARBA00022884"/>
    </source>
</evidence>
<evidence type="ECO:0000256" key="2">
    <source>
        <dbReference type="ARBA" id="ARBA00022553"/>
    </source>
</evidence>
<dbReference type="InterPro" id="IPR035979">
    <property type="entry name" value="RBD_domain_sf"/>
</dbReference>
<comment type="caution">
    <text evidence="10">The sequence shown here is derived from an EMBL/GenBank/DDBJ whole genome shotgun (WGS) entry which is preliminary data.</text>
</comment>
<organism evidence="10 11">
    <name type="scientific">Eschrichtius robustus</name>
    <name type="common">California gray whale</name>
    <name type="synonym">Eschrichtius gibbosus</name>
    <dbReference type="NCBI Taxonomy" id="9764"/>
    <lineage>
        <taxon>Eukaryota</taxon>
        <taxon>Metazoa</taxon>
        <taxon>Chordata</taxon>
        <taxon>Craniata</taxon>
        <taxon>Vertebrata</taxon>
        <taxon>Euteleostomi</taxon>
        <taxon>Mammalia</taxon>
        <taxon>Eutheria</taxon>
        <taxon>Laurasiatheria</taxon>
        <taxon>Artiodactyla</taxon>
        <taxon>Whippomorpha</taxon>
        <taxon>Cetacea</taxon>
        <taxon>Mysticeti</taxon>
        <taxon>Eschrichtiidae</taxon>
        <taxon>Eschrichtius</taxon>
    </lineage>
</organism>
<evidence type="ECO:0000256" key="6">
    <source>
        <dbReference type="ARBA" id="ARBA00065066"/>
    </source>
</evidence>
<evidence type="ECO:0000256" key="4">
    <source>
        <dbReference type="ARBA" id="ARBA00023242"/>
    </source>
</evidence>
<reference evidence="10 11" key="1">
    <citation type="submission" date="2022-11" db="EMBL/GenBank/DDBJ databases">
        <title>Whole genome sequence of Eschrichtius robustus ER-17-0199.</title>
        <authorList>
            <person name="Bruniche-Olsen A."/>
            <person name="Black A.N."/>
            <person name="Fields C.J."/>
            <person name="Walden K."/>
            <person name="Dewoody J.A."/>
        </authorList>
    </citation>
    <scope>NUCLEOTIDE SEQUENCE [LARGE SCALE GENOMIC DNA]</scope>
    <source>
        <strain evidence="10">ER-17-0199</strain>
        <tissue evidence="10">Blubber</tissue>
    </source>
</reference>
<dbReference type="GO" id="GO:0005730">
    <property type="term" value="C:nucleolus"/>
    <property type="evidence" value="ECO:0007669"/>
    <property type="project" value="UniProtKB-SubCell"/>
</dbReference>
<feature type="domain" description="RRM" evidence="9">
    <location>
        <begin position="42"/>
        <end position="123"/>
    </location>
</feature>
<gene>
    <name evidence="10" type="ORF">J1605_014097</name>
</gene>
<dbReference type="PANTHER" id="PTHR48029">
    <property type="entry name" value="NUCLEOLAR PROTEIN 8"/>
    <property type="match status" value="1"/>
</dbReference>
<evidence type="ECO:0000256" key="8">
    <source>
        <dbReference type="PROSITE-ProRule" id="PRU00176"/>
    </source>
</evidence>
<proteinExistence type="predicted"/>
<evidence type="ECO:0000256" key="1">
    <source>
        <dbReference type="ARBA" id="ARBA00004604"/>
    </source>
</evidence>
<dbReference type="Pfam" id="PF00076">
    <property type="entry name" value="RRM_1"/>
    <property type="match status" value="1"/>
</dbReference>
<keyword evidence="2" id="KW-0597">Phosphoprotein</keyword>
<evidence type="ECO:0000256" key="7">
    <source>
        <dbReference type="ARBA" id="ARBA00068539"/>
    </source>
</evidence>
<dbReference type="PANTHER" id="PTHR48029:SF1">
    <property type="entry name" value="NUCLEOLAR PROTEIN 8"/>
    <property type="match status" value="1"/>
</dbReference>
<dbReference type="Proteomes" id="UP001159641">
    <property type="component" value="Unassembled WGS sequence"/>
</dbReference>
<dbReference type="EMBL" id="JAIQCJ010002282">
    <property type="protein sequence ID" value="KAJ8777899.1"/>
    <property type="molecule type" value="Genomic_DNA"/>
</dbReference>
<dbReference type="InterPro" id="IPR012677">
    <property type="entry name" value="Nucleotide-bd_a/b_plait_sf"/>
</dbReference>
<comment type="subcellular location">
    <subcellularLocation>
        <location evidence="1">Nucleus</location>
        <location evidence="1">Nucleolus</location>
    </subcellularLocation>
</comment>
<dbReference type="SUPFAM" id="SSF54928">
    <property type="entry name" value="RNA-binding domain, RBD"/>
    <property type="match status" value="1"/>
</dbReference>
<comment type="function">
    <text evidence="5">Plays an essential role in the survival of diffuse-type gastric cancer cells. Acts as a nucleolar anchoring protein for DDX47. May be involved in regulation of gene expression at the post-transcriptional level or in ribosome biogenesis in cancer cells.</text>
</comment>
<dbReference type="FunFam" id="3.30.70.330:FF:000346">
    <property type="entry name" value="Nucleolar protein 8"/>
    <property type="match status" value="1"/>
</dbReference>
<dbReference type="PROSITE" id="PS50102">
    <property type="entry name" value="RRM"/>
    <property type="match status" value="1"/>
</dbReference>
<protein>
    <recommendedName>
        <fullName evidence="7">Nucleolar protein 8</fullName>
    </recommendedName>
</protein>
<evidence type="ECO:0000313" key="10">
    <source>
        <dbReference type="EMBL" id="KAJ8777899.1"/>
    </source>
</evidence>
<dbReference type="Gene3D" id="3.30.70.330">
    <property type="match status" value="1"/>
</dbReference>
<keyword evidence="3 8" id="KW-0694">RNA-binding</keyword>
<accession>A0AB34GDY1</accession>
<dbReference type="CDD" id="cd12226">
    <property type="entry name" value="RRM_NOL8"/>
    <property type="match status" value="1"/>
</dbReference>
<dbReference type="InterPro" id="IPR000504">
    <property type="entry name" value="RRM_dom"/>
</dbReference>
<evidence type="ECO:0000256" key="5">
    <source>
        <dbReference type="ARBA" id="ARBA00054821"/>
    </source>
</evidence>
<name>A0AB34GDY1_ESCRO</name>
<keyword evidence="11" id="KW-1185">Reference proteome</keyword>
<comment type="subunit">
    <text evidence="6">Interacts with the GTP form of RRAGA, RRAGC and RRAGD. Interacts with NIP7. Interacts with DDX18; the interaction is RNA-dependent. Interacts with DDX47; the interaction is RNA-dependent.</text>
</comment>